<keyword evidence="2" id="KW-0285">Flavoprotein</keyword>
<dbReference type="AlphaFoldDB" id="A0A1S1LS81"/>
<keyword evidence="3" id="KW-0001">2Fe-2S</keyword>
<dbReference type="CDD" id="cd06185">
    <property type="entry name" value="PDR_like"/>
    <property type="match status" value="1"/>
</dbReference>
<dbReference type="SUPFAM" id="SSF54292">
    <property type="entry name" value="2Fe-2S ferredoxin-like"/>
    <property type="match status" value="1"/>
</dbReference>
<dbReference type="SUPFAM" id="SSF63380">
    <property type="entry name" value="Riboflavin synthase domain-like"/>
    <property type="match status" value="1"/>
</dbReference>
<dbReference type="Pfam" id="PF00111">
    <property type="entry name" value="Fer2"/>
    <property type="match status" value="1"/>
</dbReference>
<evidence type="ECO:0000259" key="10">
    <source>
        <dbReference type="PROSITE" id="PS51384"/>
    </source>
</evidence>
<dbReference type="PANTHER" id="PTHR47354:SF1">
    <property type="entry name" value="CARNITINE MONOOXYGENASE REDUCTASE SUBUNIT"/>
    <property type="match status" value="1"/>
</dbReference>
<evidence type="ECO:0000256" key="2">
    <source>
        <dbReference type="ARBA" id="ARBA00022630"/>
    </source>
</evidence>
<evidence type="ECO:0000313" key="11">
    <source>
        <dbReference type="EMBL" id="OHU58046.1"/>
    </source>
</evidence>
<evidence type="ECO:0000256" key="6">
    <source>
        <dbReference type="ARBA" id="ARBA00023004"/>
    </source>
</evidence>
<dbReference type="PANTHER" id="PTHR47354">
    <property type="entry name" value="NADH OXIDOREDUCTASE HCR"/>
    <property type="match status" value="1"/>
</dbReference>
<evidence type="ECO:0000256" key="3">
    <source>
        <dbReference type="ARBA" id="ARBA00022714"/>
    </source>
</evidence>
<dbReference type="InterPro" id="IPR050415">
    <property type="entry name" value="MRET"/>
</dbReference>
<dbReference type="InterPro" id="IPR012675">
    <property type="entry name" value="Beta-grasp_dom_sf"/>
</dbReference>
<dbReference type="PROSITE" id="PS00197">
    <property type="entry name" value="2FE2S_FER_1"/>
    <property type="match status" value="1"/>
</dbReference>
<sequence length="376" mass="41147">MTSATEIGPGPTPPSIGGRFHRDPLMRVLGGVTDASSWILDRSQSVQRRLNRRPRQLPNNVDRHTVVVFDKKIVAEDEHVVQITLCAPAGTVLPAWHPGAHIDVFLPSGRRRQYSLCGDPSDVAEYRIAVRRIPDGGGGSIEMHDLTPGTRIQISSPRNAFYMAVPGAGSPSTRLRFIAGGIGITPILPMLRLADRLQLDWTMLYTGRHRASLPFLNELSPYGERVTVRTDDEHGLPHASTLLAGVDERTAIYACGPAAMIAATRAGLPTGSQTELHHERFSAPTVVNGNSFEIELARSGETVTVEAEESALDAIRRVRPHLTYSCQQGFCGTCVQRVLSGEVEHREQLLTNLQHQDGQMLICVSRAEGQRLVLDL</sequence>
<dbReference type="GO" id="GO:0046872">
    <property type="term" value="F:metal ion binding"/>
    <property type="evidence" value="ECO:0007669"/>
    <property type="project" value="UniProtKB-KW"/>
</dbReference>
<feature type="domain" description="2Fe-2S ferredoxin-type" evidence="9">
    <location>
        <begin position="292"/>
        <end position="376"/>
    </location>
</feature>
<dbReference type="InterPro" id="IPR039261">
    <property type="entry name" value="FNR_nucleotide-bd"/>
</dbReference>
<dbReference type="PRINTS" id="PR00409">
    <property type="entry name" value="PHDIOXRDTASE"/>
</dbReference>
<dbReference type="Gene3D" id="3.40.50.80">
    <property type="entry name" value="Nucleotide-binding domain of ferredoxin-NADP reductase (FNR) module"/>
    <property type="match status" value="1"/>
</dbReference>
<proteinExistence type="predicted"/>
<dbReference type="Gene3D" id="2.40.30.10">
    <property type="entry name" value="Translation factors"/>
    <property type="match status" value="1"/>
</dbReference>
<keyword evidence="4" id="KW-0479">Metal-binding</keyword>
<dbReference type="InterPro" id="IPR017927">
    <property type="entry name" value="FAD-bd_FR_type"/>
</dbReference>
<feature type="region of interest" description="Disordered" evidence="8">
    <location>
        <begin position="1"/>
        <end position="20"/>
    </location>
</feature>
<gene>
    <name evidence="11" type="ORF">BKG82_10545</name>
</gene>
<dbReference type="RefSeq" id="WP_057970141.1">
    <property type="nucleotide sequence ID" value="NZ_MLII01000030.1"/>
</dbReference>
<evidence type="ECO:0000313" key="12">
    <source>
        <dbReference type="Proteomes" id="UP000180043"/>
    </source>
</evidence>
<keyword evidence="6" id="KW-0408">Iron</keyword>
<comment type="cofactor">
    <cofactor evidence="1">
        <name>FAD</name>
        <dbReference type="ChEBI" id="CHEBI:57692"/>
    </cofactor>
</comment>
<keyword evidence="5" id="KW-0560">Oxidoreductase</keyword>
<dbReference type="InterPro" id="IPR006058">
    <property type="entry name" value="2Fe2S_fd_BS"/>
</dbReference>
<reference evidence="11 12" key="1">
    <citation type="submission" date="2016-10" db="EMBL/GenBank/DDBJ databases">
        <title>Evaluation of Human, Veterinary and Environmental Mycobacterium chelonae Isolates by Core Genome Phylogenomic Analysis, Targeted Gene Comparison, and Anti-microbial Susceptibility Patterns: A Tale of Mistaken Identities.</title>
        <authorList>
            <person name="Fogelson S.B."/>
            <person name="Camus A.C."/>
            <person name="Lorenz W."/>
            <person name="Vasireddy R."/>
            <person name="Vasireddy S."/>
            <person name="Smith T."/>
            <person name="Brown-Elliott B.A."/>
            <person name="Wallace R.J.Jr."/>
            <person name="Hasan N.A."/>
            <person name="Reischl U."/>
            <person name="Sanchez S."/>
        </authorList>
    </citation>
    <scope>NUCLEOTIDE SEQUENCE [LARGE SCALE GENOMIC DNA]</scope>
    <source>
        <strain evidence="11 12">15515</strain>
    </source>
</reference>
<dbReference type="SUPFAM" id="SSF52343">
    <property type="entry name" value="Ferredoxin reductase-like, C-terminal NADP-linked domain"/>
    <property type="match status" value="1"/>
</dbReference>
<dbReference type="GO" id="GO:0051537">
    <property type="term" value="F:2 iron, 2 sulfur cluster binding"/>
    <property type="evidence" value="ECO:0007669"/>
    <property type="project" value="UniProtKB-KW"/>
</dbReference>
<dbReference type="Proteomes" id="UP000180043">
    <property type="component" value="Unassembled WGS sequence"/>
</dbReference>
<accession>A0A1S1LS81</accession>
<feature type="domain" description="FAD-binding FR-type" evidence="10">
    <location>
        <begin position="61"/>
        <end position="164"/>
    </location>
</feature>
<dbReference type="InterPro" id="IPR001041">
    <property type="entry name" value="2Fe-2S_ferredoxin-type"/>
</dbReference>
<dbReference type="PROSITE" id="PS51085">
    <property type="entry name" value="2FE2S_FER_2"/>
    <property type="match status" value="1"/>
</dbReference>
<name>A0A1S1LS81_MYCCH</name>
<evidence type="ECO:0000256" key="8">
    <source>
        <dbReference type="SAM" id="MobiDB-lite"/>
    </source>
</evidence>
<dbReference type="InterPro" id="IPR036010">
    <property type="entry name" value="2Fe-2S_ferredoxin-like_sf"/>
</dbReference>
<dbReference type="CDD" id="cd00207">
    <property type="entry name" value="fer2"/>
    <property type="match status" value="1"/>
</dbReference>
<dbReference type="PROSITE" id="PS51384">
    <property type="entry name" value="FAD_FR"/>
    <property type="match status" value="1"/>
</dbReference>
<dbReference type="InterPro" id="IPR017938">
    <property type="entry name" value="Riboflavin_synthase-like_b-brl"/>
</dbReference>
<dbReference type="EMBL" id="MLIQ01000013">
    <property type="protein sequence ID" value="OHU58046.1"/>
    <property type="molecule type" value="Genomic_DNA"/>
</dbReference>
<organism evidence="11 12">
    <name type="scientific">Mycobacteroides chelonae</name>
    <name type="common">Mycobacterium chelonae</name>
    <dbReference type="NCBI Taxonomy" id="1774"/>
    <lineage>
        <taxon>Bacteria</taxon>
        <taxon>Bacillati</taxon>
        <taxon>Actinomycetota</taxon>
        <taxon>Actinomycetes</taxon>
        <taxon>Mycobacteriales</taxon>
        <taxon>Mycobacteriaceae</taxon>
        <taxon>Mycobacteroides</taxon>
    </lineage>
</organism>
<protein>
    <submittedName>
        <fullName evidence="11">Oxidoreductase</fullName>
    </submittedName>
</protein>
<evidence type="ECO:0000256" key="5">
    <source>
        <dbReference type="ARBA" id="ARBA00023002"/>
    </source>
</evidence>
<evidence type="ECO:0000256" key="1">
    <source>
        <dbReference type="ARBA" id="ARBA00001974"/>
    </source>
</evidence>
<keyword evidence="7" id="KW-0411">Iron-sulfur</keyword>
<comment type="caution">
    <text evidence="11">The sequence shown here is derived from an EMBL/GenBank/DDBJ whole genome shotgun (WGS) entry which is preliminary data.</text>
</comment>
<evidence type="ECO:0000259" key="9">
    <source>
        <dbReference type="PROSITE" id="PS51085"/>
    </source>
</evidence>
<dbReference type="GO" id="GO:0016491">
    <property type="term" value="F:oxidoreductase activity"/>
    <property type="evidence" value="ECO:0007669"/>
    <property type="project" value="UniProtKB-KW"/>
</dbReference>
<evidence type="ECO:0000256" key="4">
    <source>
        <dbReference type="ARBA" id="ARBA00022723"/>
    </source>
</evidence>
<dbReference type="Gene3D" id="3.10.20.30">
    <property type="match status" value="1"/>
</dbReference>
<evidence type="ECO:0000256" key="7">
    <source>
        <dbReference type="ARBA" id="ARBA00023014"/>
    </source>
</evidence>